<keyword evidence="5" id="KW-1185">Reference proteome</keyword>
<evidence type="ECO:0000256" key="1">
    <source>
        <dbReference type="ARBA" id="ARBA00023125"/>
    </source>
</evidence>
<organism evidence="4 5">
    <name type="scientific">Allocatelliglobosispora scoriae</name>
    <dbReference type="NCBI Taxonomy" id="643052"/>
    <lineage>
        <taxon>Bacteria</taxon>
        <taxon>Bacillati</taxon>
        <taxon>Actinomycetota</taxon>
        <taxon>Actinomycetes</taxon>
        <taxon>Micromonosporales</taxon>
        <taxon>Micromonosporaceae</taxon>
        <taxon>Allocatelliglobosispora</taxon>
    </lineage>
</organism>
<feature type="domain" description="HTH tetR-type" evidence="3">
    <location>
        <begin position="2"/>
        <end position="62"/>
    </location>
</feature>
<dbReference type="Pfam" id="PF00440">
    <property type="entry name" value="TetR_N"/>
    <property type="match status" value="1"/>
</dbReference>
<dbReference type="InterPro" id="IPR001647">
    <property type="entry name" value="HTH_TetR"/>
</dbReference>
<name>A0A841BQR4_9ACTN</name>
<evidence type="ECO:0000313" key="5">
    <source>
        <dbReference type="Proteomes" id="UP000587527"/>
    </source>
</evidence>
<dbReference type="AlphaFoldDB" id="A0A841BQR4"/>
<reference evidence="4 5" key="1">
    <citation type="submission" date="2020-08" db="EMBL/GenBank/DDBJ databases">
        <title>Sequencing the genomes of 1000 actinobacteria strains.</title>
        <authorList>
            <person name="Klenk H.-P."/>
        </authorList>
    </citation>
    <scope>NUCLEOTIDE SEQUENCE [LARGE SCALE GENOMIC DNA]</scope>
    <source>
        <strain evidence="4 5">DSM 45362</strain>
    </source>
</reference>
<gene>
    <name evidence="4" type="ORF">F4553_002908</name>
</gene>
<dbReference type="SUPFAM" id="SSF46689">
    <property type="entry name" value="Homeodomain-like"/>
    <property type="match status" value="1"/>
</dbReference>
<feature type="DNA-binding region" description="H-T-H motif" evidence="2">
    <location>
        <begin position="25"/>
        <end position="44"/>
    </location>
</feature>
<proteinExistence type="predicted"/>
<dbReference type="PRINTS" id="PR00455">
    <property type="entry name" value="HTHTETR"/>
</dbReference>
<dbReference type="RefSeq" id="WP_184836198.1">
    <property type="nucleotide sequence ID" value="NZ_JACHMN010000002.1"/>
</dbReference>
<dbReference type="Gene3D" id="1.10.357.10">
    <property type="entry name" value="Tetracycline Repressor, domain 2"/>
    <property type="match status" value="1"/>
</dbReference>
<dbReference type="GO" id="GO:0003677">
    <property type="term" value="F:DNA binding"/>
    <property type="evidence" value="ECO:0007669"/>
    <property type="project" value="UniProtKB-UniRule"/>
</dbReference>
<dbReference type="PROSITE" id="PS50977">
    <property type="entry name" value="HTH_TETR_2"/>
    <property type="match status" value="1"/>
</dbReference>
<comment type="caution">
    <text evidence="4">The sequence shown here is derived from an EMBL/GenBank/DDBJ whole genome shotgun (WGS) entry which is preliminary data.</text>
</comment>
<accession>A0A841BQR4</accession>
<evidence type="ECO:0000313" key="4">
    <source>
        <dbReference type="EMBL" id="MBB5869529.1"/>
    </source>
</evidence>
<sequence>MSDTKTKLMDGAIAAIKEHGIAGASARAIATSAGVNQALVFYHFGTVDELLTAACQRATAERVETYAERFAGVTSLRGLLAVGRQLHDEEQELGNVTLLAQLLAGARTNPVLAAACAQSLKMWSASIEAVLTRVLTGSPFADLADIGGLSRAISAAFLGLELYEGVDPAGAAQALDALDQLGILMEVVDELSPMAKKLVRSRLRKATR</sequence>
<evidence type="ECO:0000256" key="2">
    <source>
        <dbReference type="PROSITE-ProRule" id="PRU00335"/>
    </source>
</evidence>
<dbReference type="Proteomes" id="UP000587527">
    <property type="component" value="Unassembled WGS sequence"/>
</dbReference>
<dbReference type="InterPro" id="IPR009057">
    <property type="entry name" value="Homeodomain-like_sf"/>
</dbReference>
<protein>
    <submittedName>
        <fullName evidence="4">AcrR family transcriptional regulator</fullName>
    </submittedName>
</protein>
<evidence type="ECO:0000259" key="3">
    <source>
        <dbReference type="PROSITE" id="PS50977"/>
    </source>
</evidence>
<keyword evidence="1 2" id="KW-0238">DNA-binding</keyword>
<dbReference type="EMBL" id="JACHMN010000002">
    <property type="protein sequence ID" value="MBB5869529.1"/>
    <property type="molecule type" value="Genomic_DNA"/>
</dbReference>